<name>A0ABD0M4U0_9CAEN</name>
<dbReference type="EMBL" id="JACVVK020000007">
    <property type="protein sequence ID" value="KAK7506298.1"/>
    <property type="molecule type" value="Genomic_DNA"/>
</dbReference>
<organism evidence="1 2">
    <name type="scientific">Batillaria attramentaria</name>
    <dbReference type="NCBI Taxonomy" id="370345"/>
    <lineage>
        <taxon>Eukaryota</taxon>
        <taxon>Metazoa</taxon>
        <taxon>Spiralia</taxon>
        <taxon>Lophotrochozoa</taxon>
        <taxon>Mollusca</taxon>
        <taxon>Gastropoda</taxon>
        <taxon>Caenogastropoda</taxon>
        <taxon>Sorbeoconcha</taxon>
        <taxon>Cerithioidea</taxon>
        <taxon>Batillariidae</taxon>
        <taxon>Batillaria</taxon>
    </lineage>
</organism>
<dbReference type="Proteomes" id="UP001519460">
    <property type="component" value="Unassembled WGS sequence"/>
</dbReference>
<evidence type="ECO:0000313" key="2">
    <source>
        <dbReference type="Proteomes" id="UP001519460"/>
    </source>
</evidence>
<evidence type="ECO:0000313" key="1">
    <source>
        <dbReference type="EMBL" id="KAK7506298.1"/>
    </source>
</evidence>
<keyword evidence="2" id="KW-1185">Reference proteome</keyword>
<gene>
    <name evidence="1" type="ORF">BaRGS_00002410</name>
</gene>
<accession>A0ABD0M4U0</accession>
<reference evidence="1 2" key="1">
    <citation type="journal article" date="2023" name="Sci. Data">
        <title>Genome assembly of the Korean intertidal mud-creeper Batillaria attramentaria.</title>
        <authorList>
            <person name="Patra A.K."/>
            <person name="Ho P.T."/>
            <person name="Jun S."/>
            <person name="Lee S.J."/>
            <person name="Kim Y."/>
            <person name="Won Y.J."/>
        </authorList>
    </citation>
    <scope>NUCLEOTIDE SEQUENCE [LARGE SCALE GENOMIC DNA]</scope>
    <source>
        <strain evidence="1">Wonlab-2016</strain>
    </source>
</reference>
<sequence length="113" mass="12963">MCRSVVQSCGLRYLLSVYLAKFWESRVMFESADCGGVVYGQRQVTLYFGNIFCMSRTWQCVCRCSANRKEGVLQMCSVFLVSPCLSRGNSKDKRLKQLLAVAYLKKENFTLQM</sequence>
<protein>
    <submittedName>
        <fullName evidence="1">Uncharacterized protein</fullName>
    </submittedName>
</protein>
<dbReference type="AlphaFoldDB" id="A0ABD0M4U0"/>
<proteinExistence type="predicted"/>
<comment type="caution">
    <text evidence="1">The sequence shown here is derived from an EMBL/GenBank/DDBJ whole genome shotgun (WGS) entry which is preliminary data.</text>
</comment>